<feature type="signal peptide" evidence="1">
    <location>
        <begin position="1"/>
        <end position="22"/>
    </location>
</feature>
<dbReference type="EMBL" id="JADIMU010000032">
    <property type="protein sequence ID" value="MBO8443160.1"/>
    <property type="molecule type" value="Genomic_DNA"/>
</dbReference>
<protein>
    <submittedName>
        <fullName evidence="3">Caspase family protein</fullName>
    </submittedName>
</protein>
<feature type="domain" description="Peptidase C14 caspase" evidence="2">
    <location>
        <begin position="44"/>
        <end position="272"/>
    </location>
</feature>
<dbReference type="Gene3D" id="3.40.50.1460">
    <property type="match status" value="1"/>
</dbReference>
<gene>
    <name evidence="3" type="ORF">IAC42_05315</name>
</gene>
<evidence type="ECO:0000259" key="2">
    <source>
        <dbReference type="Pfam" id="PF00656"/>
    </source>
</evidence>
<comment type="caution">
    <text evidence="3">The sequence shown here is derived from an EMBL/GenBank/DDBJ whole genome shotgun (WGS) entry which is preliminary data.</text>
</comment>
<sequence>MRAKLFILPLLAIAMLTGCDLANPSHEDKDVYLLSVALDYEGTNLNRLEGAVNDQKAMVAQLGHLAQLEGSDFHAVAFTARDGVYMRTESIYTASLDESVSYSAFLPNASMKDRIRDEIALFGKRAKLGDIFIFQYAGHGADSSQEETKELNGGMVVGDIYFPELGDWKDEASNLGSILRIDELLSCVAAVGCERLIILDSCYSGALMPDEGNIFALDDALGAFKALTLKGDDGNGDLYMLSASTSGELSWEDDQHGITHGLFSAALLEALGYNFYVEGIEGVGRPSDGLVTVSGLYQKLKDDFLWDYQSPQMNMWYTDLVLFTLR</sequence>
<dbReference type="GO" id="GO:0004197">
    <property type="term" value="F:cysteine-type endopeptidase activity"/>
    <property type="evidence" value="ECO:0007669"/>
    <property type="project" value="InterPro"/>
</dbReference>
<reference evidence="3" key="1">
    <citation type="submission" date="2020-10" db="EMBL/GenBank/DDBJ databases">
        <authorList>
            <person name="Gilroy R."/>
        </authorList>
    </citation>
    <scope>NUCLEOTIDE SEQUENCE</scope>
    <source>
        <strain evidence="3">11167</strain>
    </source>
</reference>
<dbReference type="InterPro" id="IPR029030">
    <property type="entry name" value="Caspase-like_dom_sf"/>
</dbReference>
<reference evidence="3" key="2">
    <citation type="journal article" date="2021" name="PeerJ">
        <title>Extensive microbial diversity within the chicken gut microbiome revealed by metagenomics and culture.</title>
        <authorList>
            <person name="Gilroy R."/>
            <person name="Ravi A."/>
            <person name="Getino M."/>
            <person name="Pursley I."/>
            <person name="Horton D.L."/>
            <person name="Alikhan N.F."/>
            <person name="Baker D."/>
            <person name="Gharbi K."/>
            <person name="Hall N."/>
            <person name="Watson M."/>
            <person name="Adriaenssens E.M."/>
            <person name="Foster-Nyarko E."/>
            <person name="Jarju S."/>
            <person name="Secka A."/>
            <person name="Antonio M."/>
            <person name="Oren A."/>
            <person name="Chaudhuri R.R."/>
            <person name="La Ragione R."/>
            <person name="Hildebrand F."/>
            <person name="Pallen M.J."/>
        </authorList>
    </citation>
    <scope>NUCLEOTIDE SEQUENCE</scope>
    <source>
        <strain evidence="3">11167</strain>
    </source>
</reference>
<proteinExistence type="predicted"/>
<accession>A0A9D9H6R7</accession>
<evidence type="ECO:0000313" key="3">
    <source>
        <dbReference type="EMBL" id="MBO8443160.1"/>
    </source>
</evidence>
<keyword evidence="1" id="KW-0732">Signal</keyword>
<dbReference type="Pfam" id="PF00656">
    <property type="entry name" value="Peptidase_C14"/>
    <property type="match status" value="1"/>
</dbReference>
<dbReference type="GO" id="GO:0006508">
    <property type="term" value="P:proteolysis"/>
    <property type="evidence" value="ECO:0007669"/>
    <property type="project" value="InterPro"/>
</dbReference>
<dbReference type="AlphaFoldDB" id="A0A9D9H6R7"/>
<dbReference type="Proteomes" id="UP000823633">
    <property type="component" value="Unassembled WGS sequence"/>
</dbReference>
<dbReference type="InterPro" id="IPR011600">
    <property type="entry name" value="Pept_C14_caspase"/>
</dbReference>
<organism evidence="3 4">
    <name type="scientific">Candidatus Aphodenecus pullistercoris</name>
    <dbReference type="NCBI Taxonomy" id="2840669"/>
    <lineage>
        <taxon>Bacteria</taxon>
        <taxon>Pseudomonadati</taxon>
        <taxon>Spirochaetota</taxon>
        <taxon>Spirochaetia</taxon>
        <taxon>Spirochaetales</taxon>
        <taxon>Candidatus Aphodenecus</taxon>
    </lineage>
</organism>
<dbReference type="PROSITE" id="PS51257">
    <property type="entry name" value="PROKAR_LIPOPROTEIN"/>
    <property type="match status" value="1"/>
</dbReference>
<evidence type="ECO:0000313" key="4">
    <source>
        <dbReference type="Proteomes" id="UP000823633"/>
    </source>
</evidence>
<feature type="chain" id="PRO_5038549732" evidence="1">
    <location>
        <begin position="23"/>
        <end position="326"/>
    </location>
</feature>
<dbReference type="SUPFAM" id="SSF52129">
    <property type="entry name" value="Caspase-like"/>
    <property type="match status" value="1"/>
</dbReference>
<name>A0A9D9H6R7_9SPIR</name>
<evidence type="ECO:0000256" key="1">
    <source>
        <dbReference type="SAM" id="SignalP"/>
    </source>
</evidence>